<evidence type="ECO:0000313" key="3">
    <source>
        <dbReference type="Proteomes" id="UP000315010"/>
    </source>
</evidence>
<evidence type="ECO:0000259" key="1">
    <source>
        <dbReference type="Pfam" id="PF07596"/>
    </source>
</evidence>
<comment type="caution">
    <text evidence="2">The sequence shown here is derived from an EMBL/GenBank/DDBJ whole genome shotgun (WGS) entry which is preliminary data.</text>
</comment>
<dbReference type="InterPro" id="IPR045584">
    <property type="entry name" value="Pilin-like"/>
</dbReference>
<protein>
    <recommendedName>
        <fullName evidence="1">DUF1559 domain-containing protein</fullName>
    </recommendedName>
</protein>
<organism evidence="2 3">
    <name type="scientific">Novipirellula herctigrandis</name>
    <dbReference type="NCBI Taxonomy" id="2527986"/>
    <lineage>
        <taxon>Bacteria</taxon>
        <taxon>Pseudomonadati</taxon>
        <taxon>Planctomycetota</taxon>
        <taxon>Planctomycetia</taxon>
        <taxon>Pirellulales</taxon>
        <taxon>Pirellulaceae</taxon>
        <taxon>Novipirellula</taxon>
    </lineage>
</organism>
<reference evidence="2 3" key="1">
    <citation type="submission" date="2019-02" db="EMBL/GenBank/DDBJ databases">
        <title>Deep-cultivation of Planctomycetes and their phenomic and genomic characterization uncovers novel biology.</title>
        <authorList>
            <person name="Wiegand S."/>
            <person name="Jogler M."/>
            <person name="Boedeker C."/>
            <person name="Pinto D."/>
            <person name="Vollmers J."/>
            <person name="Rivas-Marin E."/>
            <person name="Kohn T."/>
            <person name="Peeters S.H."/>
            <person name="Heuer A."/>
            <person name="Rast P."/>
            <person name="Oberbeckmann S."/>
            <person name="Bunk B."/>
            <person name="Jeske O."/>
            <person name="Meyerdierks A."/>
            <person name="Storesund J.E."/>
            <person name="Kallscheuer N."/>
            <person name="Luecker S."/>
            <person name="Lage O.M."/>
            <person name="Pohl T."/>
            <person name="Merkel B.J."/>
            <person name="Hornburger P."/>
            <person name="Mueller R.-W."/>
            <person name="Bruemmer F."/>
            <person name="Labrenz M."/>
            <person name="Spormann A.M."/>
            <person name="Op Den Camp H."/>
            <person name="Overmann J."/>
            <person name="Amann R."/>
            <person name="Jetten M.S.M."/>
            <person name="Mascher T."/>
            <person name="Medema M.H."/>
            <person name="Devos D.P."/>
            <person name="Kaster A.-K."/>
            <person name="Ovreas L."/>
            <person name="Rohde M."/>
            <person name="Galperin M.Y."/>
            <person name="Jogler C."/>
        </authorList>
    </citation>
    <scope>NUCLEOTIDE SEQUENCE [LARGE SCALE GENOMIC DNA]</scope>
    <source>
        <strain evidence="2 3">CA13</strain>
    </source>
</reference>
<dbReference type="SUPFAM" id="SSF54523">
    <property type="entry name" value="Pili subunits"/>
    <property type="match status" value="1"/>
</dbReference>
<proteinExistence type="predicted"/>
<dbReference type="PANTHER" id="PTHR30093">
    <property type="entry name" value="GENERAL SECRETION PATHWAY PROTEIN G"/>
    <property type="match status" value="1"/>
</dbReference>
<dbReference type="Pfam" id="PF07596">
    <property type="entry name" value="SBP_bac_10"/>
    <property type="match status" value="1"/>
</dbReference>
<dbReference type="PANTHER" id="PTHR30093:SF2">
    <property type="entry name" value="TYPE II SECRETION SYSTEM PROTEIN H"/>
    <property type="match status" value="1"/>
</dbReference>
<dbReference type="Proteomes" id="UP000315010">
    <property type="component" value="Unassembled WGS sequence"/>
</dbReference>
<sequence>MLVVISIIGMLAALLLPAINKARAAARGSQCQSNLRQFGIGLAARATSSRDSSYCSGDFNFQRDGVPTEFGWVSDLIDRGVVVSEMRCPSNPASTSVAVHQALTMSIADITLSADSGCSTCEDCMDNRRMGNDPHVNAMGDRVVNVAHQIVEQSLNDPPSRAPLVSQTMIGQGYNTNYAGSWFLFRSEFQLNKFGNVNLGRSSCASAYSSPATSATFKNWLTDTKSRFVTRGPLTTKRVDSGRAPASTIPLLCDAATLGYLDLDIDLDETVPAHSTYTVSMVGEPVAIDSGAGLTQFEVPQFPNGTPREGTSGWLRAWNHHTKQDYRGMAPLHMGIAYVLMADGSVQAIEDSNGDRYINNGFPQHHDYWTSEEIEVGDLNLASYYSLMSKGKHN</sequence>
<gene>
    <name evidence="2" type="ORF">CA13_39880</name>
</gene>
<dbReference type="AlphaFoldDB" id="A0A5C5Z5Q3"/>
<feature type="domain" description="DUF1559" evidence="1">
    <location>
        <begin position="299"/>
        <end position="354"/>
    </location>
</feature>
<keyword evidence="3" id="KW-1185">Reference proteome</keyword>
<accession>A0A5C5Z5Q3</accession>
<dbReference type="InterPro" id="IPR011453">
    <property type="entry name" value="DUF1559"/>
</dbReference>
<name>A0A5C5Z5Q3_9BACT</name>
<dbReference type="EMBL" id="SJPJ01000001">
    <property type="protein sequence ID" value="TWT82525.1"/>
    <property type="molecule type" value="Genomic_DNA"/>
</dbReference>
<dbReference type="Gene3D" id="3.30.700.10">
    <property type="entry name" value="Glycoprotein, Type 4 Pilin"/>
    <property type="match status" value="1"/>
</dbReference>
<evidence type="ECO:0000313" key="2">
    <source>
        <dbReference type="EMBL" id="TWT82525.1"/>
    </source>
</evidence>